<feature type="compositionally biased region" description="Basic and acidic residues" evidence="1">
    <location>
        <begin position="43"/>
        <end position="58"/>
    </location>
</feature>
<organism evidence="2 3">
    <name type="scientific">Steinernema glaseri</name>
    <dbReference type="NCBI Taxonomy" id="37863"/>
    <lineage>
        <taxon>Eukaryota</taxon>
        <taxon>Metazoa</taxon>
        <taxon>Ecdysozoa</taxon>
        <taxon>Nematoda</taxon>
        <taxon>Chromadorea</taxon>
        <taxon>Rhabditida</taxon>
        <taxon>Tylenchina</taxon>
        <taxon>Panagrolaimomorpha</taxon>
        <taxon>Strongyloidoidea</taxon>
        <taxon>Steinernematidae</taxon>
        <taxon>Steinernema</taxon>
    </lineage>
</organism>
<feature type="region of interest" description="Disordered" evidence="1">
    <location>
        <begin position="31"/>
        <end position="59"/>
    </location>
</feature>
<dbReference type="Proteomes" id="UP000095287">
    <property type="component" value="Unplaced"/>
</dbReference>
<evidence type="ECO:0000313" key="3">
    <source>
        <dbReference type="WBParaSite" id="L893_g31500.t1"/>
    </source>
</evidence>
<protein>
    <submittedName>
        <fullName evidence="3">Uncharacterized protein</fullName>
    </submittedName>
</protein>
<proteinExistence type="predicted"/>
<evidence type="ECO:0000313" key="2">
    <source>
        <dbReference type="Proteomes" id="UP000095287"/>
    </source>
</evidence>
<accession>A0A1I8A0Z8</accession>
<dbReference type="WBParaSite" id="L893_g31500.t1">
    <property type="protein sequence ID" value="L893_g31500.t1"/>
    <property type="gene ID" value="L893_g31500"/>
</dbReference>
<sequence length="132" mass="14227">MIALKIKSVWSIINEHKVSEKTTNLLKVDLTRVQEPPTSRGPKAQDRIAGHNQERTDQTDDVAEAVDHSTVGLLAAADQVRRNQIGLGATLHGSGGLGLGCSAATETKEMCALGKAISEDRKQLDCARRSRL</sequence>
<dbReference type="AlphaFoldDB" id="A0A1I8A0Z8"/>
<name>A0A1I8A0Z8_9BILA</name>
<evidence type="ECO:0000256" key="1">
    <source>
        <dbReference type="SAM" id="MobiDB-lite"/>
    </source>
</evidence>
<reference evidence="3" key="1">
    <citation type="submission" date="2016-11" db="UniProtKB">
        <authorList>
            <consortium name="WormBaseParasite"/>
        </authorList>
    </citation>
    <scope>IDENTIFICATION</scope>
</reference>
<keyword evidence="2" id="KW-1185">Reference proteome</keyword>